<sequence>MLVVSFGTSYADTRKVTIDAVEEKIQKAFPEYEVRRAFTSDIIIKKLKDRDNILVDTPEKALNKMKEEGFEEVIVQPLHVIAGAEYNDLLEVVKKYENTFKKIAVGTPILNTPDDYKVAVEALKSQLPELKEGQAVVVMGHGTHHPANASYACLQSVLDDEGLNVFVGTVEGYPALEDVIEKLKAKNIKEVTLMPYMLVAGDHANNDMAGDEEDSWKTILKSKGFTVNTYLHGLGENEKYQDIYIEHARKAIEGEEK</sequence>
<dbReference type="PIRSF" id="PIRSF033579">
    <property type="entry name" value="Anaer_Co_chel"/>
    <property type="match status" value="1"/>
</dbReference>
<dbReference type="InterPro" id="IPR050963">
    <property type="entry name" value="Sirohydro_Cobaltochel/CbiX"/>
</dbReference>
<evidence type="ECO:0000313" key="2">
    <source>
        <dbReference type="Proteomes" id="UP000886818"/>
    </source>
</evidence>
<protein>
    <submittedName>
        <fullName evidence="1">Sirohydrochlorin cobaltochelatase</fullName>
    </submittedName>
</protein>
<reference evidence="1" key="1">
    <citation type="submission" date="2021-07" db="EMBL/GenBank/DDBJ databases">
        <title>Complete genome sequence of Crassaminicella sp. 143-21, isolated from a deep-sea hydrothermal vent.</title>
        <authorList>
            <person name="Li X."/>
        </authorList>
    </citation>
    <scope>NUCLEOTIDE SEQUENCE</scope>
    <source>
        <strain evidence="1">143-21</strain>
    </source>
</reference>
<dbReference type="CDD" id="cd03413">
    <property type="entry name" value="CbiK_C"/>
    <property type="match status" value="1"/>
</dbReference>
<dbReference type="PANTHER" id="PTHR33542">
    <property type="entry name" value="SIROHYDROCHLORIN FERROCHELATASE, CHLOROPLASTIC"/>
    <property type="match status" value="1"/>
</dbReference>
<accession>A0ABX8RG97</accession>
<proteinExistence type="predicted"/>
<dbReference type="InterPro" id="IPR010388">
    <property type="entry name" value="Anaerobic_Co-chelatase"/>
</dbReference>
<organism evidence="1 2">
    <name type="scientific">Crassaminicella indica</name>
    <dbReference type="NCBI Taxonomy" id="2855394"/>
    <lineage>
        <taxon>Bacteria</taxon>
        <taxon>Bacillati</taxon>
        <taxon>Bacillota</taxon>
        <taxon>Clostridia</taxon>
        <taxon>Eubacteriales</taxon>
        <taxon>Clostridiaceae</taxon>
        <taxon>Crassaminicella</taxon>
    </lineage>
</organism>
<keyword evidence="2" id="KW-1185">Reference proteome</keyword>
<gene>
    <name evidence="1" type="ORF">KVH43_01030</name>
</gene>
<dbReference type="CDD" id="cd03412">
    <property type="entry name" value="CbiK_N"/>
    <property type="match status" value="1"/>
</dbReference>
<dbReference type="Pfam" id="PF06180">
    <property type="entry name" value="CbiK"/>
    <property type="match status" value="1"/>
</dbReference>
<name>A0ABX8RG97_9CLOT</name>
<dbReference type="Proteomes" id="UP000886818">
    <property type="component" value="Chromosome"/>
</dbReference>
<evidence type="ECO:0000313" key="1">
    <source>
        <dbReference type="EMBL" id="QXM07357.1"/>
    </source>
</evidence>
<dbReference type="EMBL" id="CP078093">
    <property type="protein sequence ID" value="QXM07357.1"/>
    <property type="molecule type" value="Genomic_DNA"/>
</dbReference>
<dbReference type="PANTHER" id="PTHR33542:SF3">
    <property type="entry name" value="SIROHYDROCHLORIN FERROCHELATASE, CHLOROPLASTIC"/>
    <property type="match status" value="1"/>
</dbReference>